<evidence type="ECO:0000313" key="3">
    <source>
        <dbReference type="Proteomes" id="UP000283522"/>
    </source>
</evidence>
<feature type="transmembrane region" description="Helical" evidence="1">
    <location>
        <begin position="20"/>
        <end position="37"/>
    </location>
</feature>
<dbReference type="AlphaFoldDB" id="A0A418PSP9"/>
<evidence type="ECO:0000256" key="1">
    <source>
        <dbReference type="SAM" id="Phobius"/>
    </source>
</evidence>
<reference evidence="2 3" key="1">
    <citation type="submission" date="2018-09" db="EMBL/GenBank/DDBJ databases">
        <authorList>
            <person name="Wang X."/>
            <person name="Du Z."/>
        </authorList>
    </citation>
    <scope>NUCLEOTIDE SEQUENCE [LARGE SCALE GENOMIC DNA]</scope>
    <source>
        <strain evidence="2 3">N3</strain>
    </source>
</reference>
<sequence length="140" mass="16578">MKKNSLLEVPLLHPGWKKLAYVFFPLPVFIVIGMAFLNPKTDPNEATQIIYGFWALAFMILNLSREQVEDEMIRNFRQQAFQTGFFWLLWGLGALMLINYLRFDRITSELFTAYLVLFLLNAYIYVAFQYQKYIANKEEN</sequence>
<feature type="transmembrane region" description="Helical" evidence="1">
    <location>
        <begin position="85"/>
        <end position="103"/>
    </location>
</feature>
<dbReference type="RefSeq" id="WP_119477798.1">
    <property type="nucleotide sequence ID" value="NZ_QXML01000004.1"/>
</dbReference>
<feature type="transmembrane region" description="Helical" evidence="1">
    <location>
        <begin position="49"/>
        <end position="64"/>
    </location>
</feature>
<keyword evidence="1" id="KW-1133">Transmembrane helix</keyword>
<name>A0A418PSP9_9BACT</name>
<keyword evidence="1" id="KW-0472">Membrane</keyword>
<organism evidence="2 3">
    <name type="scientific">Algoriphagus lacus</name>
    <dbReference type="NCBI Taxonomy" id="2056311"/>
    <lineage>
        <taxon>Bacteria</taxon>
        <taxon>Pseudomonadati</taxon>
        <taxon>Bacteroidota</taxon>
        <taxon>Cytophagia</taxon>
        <taxon>Cytophagales</taxon>
        <taxon>Cyclobacteriaceae</taxon>
        <taxon>Algoriphagus</taxon>
    </lineage>
</organism>
<evidence type="ECO:0000313" key="2">
    <source>
        <dbReference type="EMBL" id="RIW15862.1"/>
    </source>
</evidence>
<feature type="transmembrane region" description="Helical" evidence="1">
    <location>
        <begin position="109"/>
        <end position="128"/>
    </location>
</feature>
<gene>
    <name evidence="2" type="ORF">D0X99_10600</name>
</gene>
<accession>A0A418PSP9</accession>
<keyword evidence="1" id="KW-0812">Transmembrane</keyword>
<keyword evidence="3" id="KW-1185">Reference proteome</keyword>
<dbReference type="Proteomes" id="UP000283522">
    <property type="component" value="Unassembled WGS sequence"/>
</dbReference>
<comment type="caution">
    <text evidence="2">The sequence shown here is derived from an EMBL/GenBank/DDBJ whole genome shotgun (WGS) entry which is preliminary data.</text>
</comment>
<dbReference type="EMBL" id="QXML01000004">
    <property type="protein sequence ID" value="RIW15862.1"/>
    <property type="molecule type" value="Genomic_DNA"/>
</dbReference>
<protein>
    <submittedName>
        <fullName evidence="2">Uncharacterized protein</fullName>
    </submittedName>
</protein>
<dbReference type="OrthoDB" id="824573at2"/>
<proteinExistence type="predicted"/>